<dbReference type="STRING" id="1182545.A0A072Q4L7"/>
<sequence>MAGDEVKRKKTTHRKHGEHRSSKTRTKPNNDDLTTNPALANGRSPNINALRRARLAHIDNTPEEIPEDMKYVYEKRTKTVAHVSADKGSRRKSTRDHTPERKESRTSHKTTHRTEEQRRVEYEDDSEDEYEYVYSTPGAERSHVDAQPKSSTSRRRRPSTSHSITRKKVETQRGSERSHTEPPRGKTRRRQDDEEIRDNIATSKHERPAVKRSATAPAQPKTEPASSKPPEGADSHSRKPSGMFGGFLLPIQPVPQKKVACLTCGADDVLISHSAKLPCTHRMCHSCLKRIFTMSVKDPAHMPPRCCTEEHIDLKHVDKLFDAKFKVLWNRKFDEYHTKNRIYCPARKCGAWIKPKYITSEKGRKVGRCKYCKTLVCAICSQKMHTTRDCPKDPETKAFVEVAKEAGWQRCYSCSAMVELKEGCNHMTCRCTAEFCMVCGLKWKSCDCPWFNYEAVDAHLGDPAHAQVERDRRRDQETRDEEIARRMQHMVMFDAGTGHNGIFAFGVNAATGNPNLIQQAREALTANYAQAGQAARDLLNNYVIGRDNRPPPYPGDIAAVLQAIRGQPQAQQPPRPADAAAHPNDSSEDAVLPLPSRRGTATRRRNAREADQQRRLQDWANSVAV</sequence>
<keyword evidence="3" id="KW-0808">Transferase</keyword>
<evidence type="ECO:0000256" key="1">
    <source>
        <dbReference type="ARBA" id="ARBA00001798"/>
    </source>
</evidence>
<evidence type="ECO:0000256" key="2">
    <source>
        <dbReference type="ARBA" id="ARBA00012251"/>
    </source>
</evidence>
<dbReference type="PROSITE" id="PS00518">
    <property type="entry name" value="ZF_RING_1"/>
    <property type="match status" value="1"/>
</dbReference>
<organism evidence="11 12">
    <name type="scientific">Exophiala aquamarina CBS 119918</name>
    <dbReference type="NCBI Taxonomy" id="1182545"/>
    <lineage>
        <taxon>Eukaryota</taxon>
        <taxon>Fungi</taxon>
        <taxon>Dikarya</taxon>
        <taxon>Ascomycota</taxon>
        <taxon>Pezizomycotina</taxon>
        <taxon>Eurotiomycetes</taxon>
        <taxon>Chaetothyriomycetidae</taxon>
        <taxon>Chaetothyriales</taxon>
        <taxon>Herpotrichiellaceae</taxon>
        <taxon>Exophiala</taxon>
    </lineage>
</organism>
<evidence type="ECO:0000259" key="10">
    <source>
        <dbReference type="PROSITE" id="PS51873"/>
    </source>
</evidence>
<dbReference type="PROSITE" id="PS51873">
    <property type="entry name" value="TRIAD"/>
    <property type="match status" value="1"/>
</dbReference>
<dbReference type="GO" id="GO:0016567">
    <property type="term" value="P:protein ubiquitination"/>
    <property type="evidence" value="ECO:0007669"/>
    <property type="project" value="InterPro"/>
</dbReference>
<keyword evidence="6" id="KW-0863">Zinc-finger</keyword>
<dbReference type="EC" id="2.3.2.31" evidence="2"/>
<evidence type="ECO:0000256" key="8">
    <source>
        <dbReference type="ARBA" id="ARBA00022833"/>
    </source>
</evidence>
<dbReference type="Pfam" id="PF01485">
    <property type="entry name" value="IBR"/>
    <property type="match status" value="2"/>
</dbReference>
<dbReference type="HOGENOM" id="CLU_015887_2_0_1"/>
<dbReference type="PANTHER" id="PTHR11685">
    <property type="entry name" value="RBR FAMILY RING FINGER AND IBR DOMAIN-CONTAINING"/>
    <property type="match status" value="1"/>
</dbReference>
<comment type="caution">
    <text evidence="11">The sequence shown here is derived from an EMBL/GenBank/DDBJ whole genome shotgun (WGS) entry which is preliminary data.</text>
</comment>
<feature type="compositionally biased region" description="Basic and acidic residues" evidence="9">
    <location>
        <begin position="167"/>
        <end position="184"/>
    </location>
</feature>
<dbReference type="OrthoDB" id="10254945at2759"/>
<keyword evidence="5" id="KW-0677">Repeat</keyword>
<feature type="domain" description="RING-type" evidence="10">
    <location>
        <begin position="257"/>
        <end position="457"/>
    </location>
</feature>
<evidence type="ECO:0000256" key="7">
    <source>
        <dbReference type="ARBA" id="ARBA00022786"/>
    </source>
</evidence>
<dbReference type="GO" id="GO:0008270">
    <property type="term" value="F:zinc ion binding"/>
    <property type="evidence" value="ECO:0007669"/>
    <property type="project" value="UniProtKB-KW"/>
</dbReference>
<proteinExistence type="predicted"/>
<keyword evidence="12" id="KW-1185">Reference proteome</keyword>
<keyword evidence="4" id="KW-0479">Metal-binding</keyword>
<feature type="compositionally biased region" description="Polar residues" evidence="9">
    <location>
        <begin position="31"/>
        <end position="47"/>
    </location>
</feature>
<feature type="region of interest" description="Disordered" evidence="9">
    <location>
        <begin position="79"/>
        <end position="246"/>
    </location>
</feature>
<dbReference type="GeneID" id="25275759"/>
<accession>A0A072Q4L7</accession>
<reference evidence="11 12" key="1">
    <citation type="submission" date="2013-03" db="EMBL/GenBank/DDBJ databases">
        <title>The Genome Sequence of Exophiala aquamarina CBS 119918.</title>
        <authorList>
            <consortium name="The Broad Institute Genomics Platform"/>
            <person name="Cuomo C."/>
            <person name="de Hoog S."/>
            <person name="Gorbushina A."/>
            <person name="Walker B."/>
            <person name="Young S.K."/>
            <person name="Zeng Q."/>
            <person name="Gargeya S."/>
            <person name="Fitzgerald M."/>
            <person name="Haas B."/>
            <person name="Abouelleil A."/>
            <person name="Allen A.W."/>
            <person name="Alvarado L."/>
            <person name="Arachchi H.M."/>
            <person name="Berlin A.M."/>
            <person name="Chapman S.B."/>
            <person name="Gainer-Dewar J."/>
            <person name="Goldberg J."/>
            <person name="Griggs A."/>
            <person name="Gujja S."/>
            <person name="Hansen M."/>
            <person name="Howarth C."/>
            <person name="Imamovic A."/>
            <person name="Ireland A."/>
            <person name="Larimer J."/>
            <person name="McCowan C."/>
            <person name="Murphy C."/>
            <person name="Pearson M."/>
            <person name="Poon T.W."/>
            <person name="Priest M."/>
            <person name="Roberts A."/>
            <person name="Saif S."/>
            <person name="Shea T."/>
            <person name="Sisk P."/>
            <person name="Sykes S."/>
            <person name="Wortman J."/>
            <person name="Nusbaum C."/>
            <person name="Birren B."/>
        </authorList>
    </citation>
    <scope>NUCLEOTIDE SEQUENCE [LARGE SCALE GENOMIC DNA]</scope>
    <source>
        <strain evidence="11 12">CBS 119918</strain>
    </source>
</reference>
<feature type="compositionally biased region" description="Acidic residues" evidence="9">
    <location>
        <begin position="122"/>
        <end position="131"/>
    </location>
</feature>
<name>A0A072Q4L7_9EURO</name>
<evidence type="ECO:0000256" key="3">
    <source>
        <dbReference type="ARBA" id="ARBA00022679"/>
    </source>
</evidence>
<keyword evidence="7" id="KW-0833">Ubl conjugation pathway</keyword>
<evidence type="ECO:0000256" key="5">
    <source>
        <dbReference type="ARBA" id="ARBA00022737"/>
    </source>
</evidence>
<dbReference type="Proteomes" id="UP000027920">
    <property type="component" value="Unassembled WGS sequence"/>
</dbReference>
<dbReference type="CDD" id="cd22584">
    <property type="entry name" value="Rcat_RBR_unk"/>
    <property type="match status" value="1"/>
</dbReference>
<dbReference type="Gene3D" id="1.20.120.1750">
    <property type="match status" value="1"/>
</dbReference>
<dbReference type="InterPro" id="IPR044066">
    <property type="entry name" value="TRIAD_supradom"/>
</dbReference>
<protein>
    <recommendedName>
        <fullName evidence="2">RBR-type E3 ubiquitin transferase</fullName>
        <ecNumber evidence="2">2.3.2.31</ecNumber>
    </recommendedName>
</protein>
<feature type="compositionally biased region" description="Basic and acidic residues" evidence="9">
    <location>
        <begin position="95"/>
        <end position="121"/>
    </location>
</feature>
<gene>
    <name evidence="11" type="ORF">A1O9_00808</name>
</gene>
<evidence type="ECO:0000313" key="12">
    <source>
        <dbReference type="Proteomes" id="UP000027920"/>
    </source>
</evidence>
<evidence type="ECO:0000256" key="6">
    <source>
        <dbReference type="ARBA" id="ARBA00022771"/>
    </source>
</evidence>
<feature type="compositionally biased region" description="Basic and acidic residues" evidence="9">
    <location>
        <begin position="607"/>
        <end position="617"/>
    </location>
</feature>
<feature type="region of interest" description="Disordered" evidence="9">
    <location>
        <begin position="566"/>
        <end position="625"/>
    </location>
</feature>
<dbReference type="RefSeq" id="XP_013265425.1">
    <property type="nucleotide sequence ID" value="XM_013409971.1"/>
</dbReference>
<keyword evidence="8" id="KW-0862">Zinc</keyword>
<dbReference type="InterPro" id="IPR017907">
    <property type="entry name" value="Znf_RING_CS"/>
</dbReference>
<dbReference type="AlphaFoldDB" id="A0A072Q4L7"/>
<dbReference type="GO" id="GO:0061630">
    <property type="term" value="F:ubiquitin protein ligase activity"/>
    <property type="evidence" value="ECO:0007669"/>
    <property type="project" value="UniProtKB-EC"/>
</dbReference>
<feature type="compositionally biased region" description="Basic residues" evidence="9">
    <location>
        <begin position="8"/>
        <end position="26"/>
    </location>
</feature>
<dbReference type="InterPro" id="IPR031127">
    <property type="entry name" value="E3_UB_ligase_RBR"/>
</dbReference>
<evidence type="ECO:0000256" key="4">
    <source>
        <dbReference type="ARBA" id="ARBA00022723"/>
    </source>
</evidence>
<comment type="catalytic activity">
    <reaction evidence="1">
        <text>[E2 ubiquitin-conjugating enzyme]-S-ubiquitinyl-L-cysteine + [acceptor protein]-L-lysine = [E2 ubiquitin-conjugating enzyme]-L-cysteine + [acceptor protein]-N(6)-ubiquitinyl-L-lysine.</text>
        <dbReference type="EC" id="2.3.2.31"/>
    </reaction>
</comment>
<feature type="region of interest" description="Disordered" evidence="9">
    <location>
        <begin position="1"/>
        <end position="48"/>
    </location>
</feature>
<evidence type="ECO:0000256" key="9">
    <source>
        <dbReference type="SAM" id="MobiDB-lite"/>
    </source>
</evidence>
<dbReference type="VEuPathDB" id="FungiDB:A1O9_00808"/>
<evidence type="ECO:0000313" key="11">
    <source>
        <dbReference type="EMBL" id="KEF62835.1"/>
    </source>
</evidence>
<dbReference type="EMBL" id="AMGV01000001">
    <property type="protein sequence ID" value="KEF62835.1"/>
    <property type="molecule type" value="Genomic_DNA"/>
</dbReference>
<dbReference type="InterPro" id="IPR002867">
    <property type="entry name" value="IBR_dom"/>
</dbReference>
<dbReference type="SUPFAM" id="SSF57850">
    <property type="entry name" value="RING/U-box"/>
    <property type="match status" value="1"/>
</dbReference>
<dbReference type="CDD" id="cd20335">
    <property type="entry name" value="BRcat_RBR"/>
    <property type="match status" value="1"/>
</dbReference>